<dbReference type="GO" id="GO:0005886">
    <property type="term" value="C:plasma membrane"/>
    <property type="evidence" value="ECO:0007669"/>
    <property type="project" value="UniProtKB-SubCell"/>
</dbReference>
<protein>
    <recommendedName>
        <fullName evidence="9">Transport permease protein</fullName>
    </recommendedName>
</protein>
<reference evidence="12 13" key="1">
    <citation type="submission" date="2019-02" db="EMBL/GenBank/DDBJ databases">
        <title>Deep-cultivation of Planctomycetes and their phenomic and genomic characterization uncovers novel biology.</title>
        <authorList>
            <person name="Wiegand S."/>
            <person name="Jogler M."/>
            <person name="Boedeker C."/>
            <person name="Pinto D."/>
            <person name="Vollmers J."/>
            <person name="Rivas-Marin E."/>
            <person name="Kohn T."/>
            <person name="Peeters S.H."/>
            <person name="Heuer A."/>
            <person name="Rast P."/>
            <person name="Oberbeckmann S."/>
            <person name="Bunk B."/>
            <person name="Jeske O."/>
            <person name="Meyerdierks A."/>
            <person name="Storesund J.E."/>
            <person name="Kallscheuer N."/>
            <person name="Luecker S."/>
            <person name="Lage O.M."/>
            <person name="Pohl T."/>
            <person name="Merkel B.J."/>
            <person name="Hornburger P."/>
            <person name="Mueller R.-W."/>
            <person name="Bruemmer F."/>
            <person name="Labrenz M."/>
            <person name="Spormann A.M."/>
            <person name="Op den Camp H."/>
            <person name="Overmann J."/>
            <person name="Amann R."/>
            <person name="Jetten M.S.M."/>
            <person name="Mascher T."/>
            <person name="Medema M.H."/>
            <person name="Devos D.P."/>
            <person name="Kaster A.-K."/>
            <person name="Ovreas L."/>
            <person name="Rohde M."/>
            <person name="Galperin M.Y."/>
            <person name="Jogler C."/>
        </authorList>
    </citation>
    <scope>NUCLEOTIDE SEQUENCE [LARGE SCALE GENOMIC DNA]</scope>
    <source>
        <strain evidence="12 13">Poly24</strain>
    </source>
</reference>
<dbReference type="Proteomes" id="UP000315082">
    <property type="component" value="Chromosome"/>
</dbReference>
<evidence type="ECO:0000256" key="1">
    <source>
        <dbReference type="ARBA" id="ARBA00004429"/>
    </source>
</evidence>
<keyword evidence="6 9" id="KW-0812">Transmembrane</keyword>
<dbReference type="PANTHER" id="PTHR30413">
    <property type="entry name" value="INNER MEMBRANE TRANSPORT PERMEASE"/>
    <property type="match status" value="1"/>
</dbReference>
<evidence type="ECO:0000256" key="3">
    <source>
        <dbReference type="ARBA" id="ARBA00022448"/>
    </source>
</evidence>
<sequence length="302" mass="33453">MQSDIVATSEIVPGAESTSPKTSEAPKPHLVIEPVKGFRSLRLAEVWEFRDLLFTLGMRDVKLIYKQTLLGVAWVVMQPLIGAGIFTFVFGMLADMPSGKLPYFAFSFAGMLGWTLFSATLNGASMVMVTNSHLVSKIYFPRLILPLSSAFQPMVNFGVSLILMLAILLIYSINPGPQILLMPIASMLLLMFALGIGFWCSSIMVRYRDLRFVIPVAVQFLLYASPVGYSLAAINEKVPVEYQTAYMLNPLASLIEFFRWTLLGEGTLSPIWMTYSIAVAVVTFIVGAFAFRRSERGFADVI</sequence>
<evidence type="ECO:0000256" key="9">
    <source>
        <dbReference type="RuleBase" id="RU361157"/>
    </source>
</evidence>
<evidence type="ECO:0000256" key="10">
    <source>
        <dbReference type="SAM" id="MobiDB-lite"/>
    </source>
</evidence>
<dbReference type="EMBL" id="CP036348">
    <property type="protein sequence ID" value="QDV66371.1"/>
    <property type="molecule type" value="Genomic_DNA"/>
</dbReference>
<keyword evidence="3 9" id="KW-0813">Transport</keyword>
<feature type="transmembrane region" description="Helical" evidence="9">
    <location>
        <begin position="150"/>
        <end position="173"/>
    </location>
</feature>
<organism evidence="12 13">
    <name type="scientific">Rosistilla carotiformis</name>
    <dbReference type="NCBI Taxonomy" id="2528017"/>
    <lineage>
        <taxon>Bacteria</taxon>
        <taxon>Pseudomonadati</taxon>
        <taxon>Planctomycetota</taxon>
        <taxon>Planctomycetia</taxon>
        <taxon>Pirellulales</taxon>
        <taxon>Pirellulaceae</taxon>
        <taxon>Rosistilla</taxon>
    </lineage>
</organism>
<feature type="domain" description="ABC transmembrane type-2" evidence="11">
    <location>
        <begin position="70"/>
        <end position="294"/>
    </location>
</feature>
<evidence type="ECO:0000256" key="2">
    <source>
        <dbReference type="ARBA" id="ARBA00007783"/>
    </source>
</evidence>
<dbReference type="GO" id="GO:0140359">
    <property type="term" value="F:ABC-type transporter activity"/>
    <property type="evidence" value="ECO:0007669"/>
    <property type="project" value="InterPro"/>
</dbReference>
<evidence type="ECO:0000256" key="7">
    <source>
        <dbReference type="ARBA" id="ARBA00022989"/>
    </source>
</evidence>
<keyword evidence="8 9" id="KW-0472">Membrane</keyword>
<keyword evidence="4 9" id="KW-1003">Cell membrane</keyword>
<evidence type="ECO:0000313" key="12">
    <source>
        <dbReference type="EMBL" id="QDV66371.1"/>
    </source>
</evidence>
<keyword evidence="13" id="KW-1185">Reference proteome</keyword>
<evidence type="ECO:0000259" key="11">
    <source>
        <dbReference type="PROSITE" id="PS51012"/>
    </source>
</evidence>
<dbReference type="InterPro" id="IPR013525">
    <property type="entry name" value="ABC2_TM"/>
</dbReference>
<evidence type="ECO:0000256" key="4">
    <source>
        <dbReference type="ARBA" id="ARBA00022475"/>
    </source>
</evidence>
<dbReference type="AlphaFoldDB" id="A0A518JLE6"/>
<evidence type="ECO:0000256" key="5">
    <source>
        <dbReference type="ARBA" id="ARBA00022519"/>
    </source>
</evidence>
<name>A0A518JLE6_9BACT</name>
<dbReference type="InterPro" id="IPR047817">
    <property type="entry name" value="ABC2_TM_bact-type"/>
</dbReference>
<dbReference type="KEGG" id="rcf:Poly24_00550"/>
<comment type="subcellular location">
    <subcellularLocation>
        <location evidence="1">Cell inner membrane</location>
        <topology evidence="1">Multi-pass membrane protein</topology>
    </subcellularLocation>
    <subcellularLocation>
        <location evidence="9">Cell membrane</location>
        <topology evidence="9">Multi-pass membrane protein</topology>
    </subcellularLocation>
</comment>
<keyword evidence="7 9" id="KW-1133">Transmembrane helix</keyword>
<keyword evidence="5" id="KW-0997">Cell inner membrane</keyword>
<feature type="transmembrane region" description="Helical" evidence="9">
    <location>
        <begin position="212"/>
        <end position="234"/>
    </location>
</feature>
<proteinExistence type="inferred from homology"/>
<feature type="transmembrane region" description="Helical" evidence="9">
    <location>
        <begin position="68"/>
        <end position="91"/>
    </location>
</feature>
<comment type="similarity">
    <text evidence="2 9">Belongs to the ABC-2 integral membrane protein family.</text>
</comment>
<evidence type="ECO:0000256" key="6">
    <source>
        <dbReference type="ARBA" id="ARBA00022692"/>
    </source>
</evidence>
<dbReference type="PROSITE" id="PS51012">
    <property type="entry name" value="ABC_TM2"/>
    <property type="match status" value="1"/>
</dbReference>
<dbReference type="PANTHER" id="PTHR30413:SF8">
    <property type="entry name" value="TRANSPORT PERMEASE PROTEIN"/>
    <property type="match status" value="1"/>
</dbReference>
<feature type="transmembrane region" description="Helical" evidence="9">
    <location>
        <begin position="103"/>
        <end position="129"/>
    </location>
</feature>
<dbReference type="GO" id="GO:0015920">
    <property type="term" value="P:lipopolysaccharide transport"/>
    <property type="evidence" value="ECO:0007669"/>
    <property type="project" value="TreeGrafter"/>
</dbReference>
<feature type="transmembrane region" description="Helical" evidence="9">
    <location>
        <begin position="179"/>
        <end position="200"/>
    </location>
</feature>
<dbReference type="Pfam" id="PF01061">
    <property type="entry name" value="ABC2_membrane"/>
    <property type="match status" value="1"/>
</dbReference>
<feature type="region of interest" description="Disordered" evidence="10">
    <location>
        <begin position="1"/>
        <end position="26"/>
    </location>
</feature>
<accession>A0A518JLE6</accession>
<evidence type="ECO:0000313" key="13">
    <source>
        <dbReference type="Proteomes" id="UP000315082"/>
    </source>
</evidence>
<gene>
    <name evidence="12" type="primary">tagG_1</name>
    <name evidence="12" type="ORF">Poly24_00550</name>
</gene>
<evidence type="ECO:0000256" key="8">
    <source>
        <dbReference type="ARBA" id="ARBA00023136"/>
    </source>
</evidence>
<feature type="transmembrane region" description="Helical" evidence="9">
    <location>
        <begin position="272"/>
        <end position="291"/>
    </location>
</feature>